<evidence type="ECO:0000313" key="1">
    <source>
        <dbReference type="EMBL" id="KAJ9584237.1"/>
    </source>
</evidence>
<keyword evidence="2" id="KW-1185">Reference proteome</keyword>
<comment type="caution">
    <text evidence="1">The sequence shown here is derived from an EMBL/GenBank/DDBJ whole genome shotgun (WGS) entry which is preliminary data.</text>
</comment>
<evidence type="ECO:0000313" key="2">
    <source>
        <dbReference type="Proteomes" id="UP001233999"/>
    </source>
</evidence>
<protein>
    <submittedName>
        <fullName evidence="1">Uncharacterized protein</fullName>
    </submittedName>
</protein>
<reference evidence="1" key="2">
    <citation type="submission" date="2023-05" db="EMBL/GenBank/DDBJ databases">
        <authorList>
            <person name="Fouks B."/>
        </authorList>
    </citation>
    <scope>NUCLEOTIDE SEQUENCE</scope>
    <source>
        <strain evidence="1">Stay&amp;Tobe</strain>
        <tissue evidence="1">Testes</tissue>
    </source>
</reference>
<name>A0AAD7ZQD3_DIPPU</name>
<accession>A0AAD7ZQD3</accession>
<dbReference type="Proteomes" id="UP001233999">
    <property type="component" value="Unassembled WGS sequence"/>
</dbReference>
<feature type="non-terminal residue" evidence="1">
    <location>
        <position position="1"/>
    </location>
</feature>
<dbReference type="AlphaFoldDB" id="A0AAD7ZQD3"/>
<organism evidence="1 2">
    <name type="scientific">Diploptera punctata</name>
    <name type="common">Pacific beetle cockroach</name>
    <dbReference type="NCBI Taxonomy" id="6984"/>
    <lineage>
        <taxon>Eukaryota</taxon>
        <taxon>Metazoa</taxon>
        <taxon>Ecdysozoa</taxon>
        <taxon>Arthropoda</taxon>
        <taxon>Hexapoda</taxon>
        <taxon>Insecta</taxon>
        <taxon>Pterygota</taxon>
        <taxon>Neoptera</taxon>
        <taxon>Polyneoptera</taxon>
        <taxon>Dictyoptera</taxon>
        <taxon>Blattodea</taxon>
        <taxon>Blaberoidea</taxon>
        <taxon>Blaberidae</taxon>
        <taxon>Diplopterinae</taxon>
        <taxon>Diploptera</taxon>
    </lineage>
</organism>
<gene>
    <name evidence="1" type="ORF">L9F63_021416</name>
</gene>
<reference evidence="1" key="1">
    <citation type="journal article" date="2023" name="IScience">
        <title>Live-bearing cockroach genome reveals convergent evolutionary mechanisms linked to viviparity in insects and beyond.</title>
        <authorList>
            <person name="Fouks B."/>
            <person name="Harrison M.C."/>
            <person name="Mikhailova A.A."/>
            <person name="Marchal E."/>
            <person name="English S."/>
            <person name="Carruthers M."/>
            <person name="Jennings E.C."/>
            <person name="Chiamaka E.L."/>
            <person name="Frigard R.A."/>
            <person name="Pippel M."/>
            <person name="Attardo G.M."/>
            <person name="Benoit J.B."/>
            <person name="Bornberg-Bauer E."/>
            <person name="Tobe S.S."/>
        </authorList>
    </citation>
    <scope>NUCLEOTIDE SEQUENCE</scope>
    <source>
        <strain evidence="1">Stay&amp;Tobe</strain>
    </source>
</reference>
<sequence>GDLKLRGDEIKSYSYQSYKHNICLIVPLRVHKYCLLCIHAVVVRLVVPRRFARDCPENLLQDHHIVYCMSLCDTVGSYCALLRVFVLMLYCRGELDEQFEIRNLGCVKPYFEVMLFFLTGRSYSLINNEANNEYEEDIAFFRRDREACSSPTFARDCPENLLQDHHSNSGQEMRMLLHK</sequence>
<dbReference type="EMBL" id="JASPKZ010007440">
    <property type="protein sequence ID" value="KAJ9584237.1"/>
    <property type="molecule type" value="Genomic_DNA"/>
</dbReference>
<feature type="non-terminal residue" evidence="1">
    <location>
        <position position="179"/>
    </location>
</feature>
<proteinExistence type="predicted"/>